<dbReference type="Gene3D" id="1.10.10.10">
    <property type="entry name" value="Winged helix-like DNA-binding domain superfamily/Winged helix DNA-binding domain"/>
    <property type="match status" value="1"/>
</dbReference>
<accession>A0ABQ6F8F8</accession>
<dbReference type="EMBL" id="BSPX01000014">
    <property type="protein sequence ID" value="GLT21848.1"/>
    <property type="molecule type" value="Genomic_DNA"/>
</dbReference>
<evidence type="ECO:0000256" key="5">
    <source>
        <dbReference type="PROSITE-ProRule" id="PRU01091"/>
    </source>
</evidence>
<evidence type="ECO:0000313" key="9">
    <source>
        <dbReference type="Proteomes" id="UP001157167"/>
    </source>
</evidence>
<dbReference type="InterPro" id="IPR039420">
    <property type="entry name" value="WalR-like"/>
</dbReference>
<dbReference type="RefSeq" id="WP_284187234.1">
    <property type="nucleotide sequence ID" value="NZ_BSPX01000014.1"/>
</dbReference>
<dbReference type="PANTHER" id="PTHR48111">
    <property type="entry name" value="REGULATOR OF RPOS"/>
    <property type="match status" value="1"/>
</dbReference>
<gene>
    <name evidence="8" type="ORF">GCM10007933_13020</name>
</gene>
<dbReference type="InterPro" id="IPR001867">
    <property type="entry name" value="OmpR/PhoB-type_DNA-bd"/>
</dbReference>
<dbReference type="GO" id="GO:0003677">
    <property type="term" value="F:DNA binding"/>
    <property type="evidence" value="ECO:0007669"/>
    <property type="project" value="UniProtKB-KW"/>
</dbReference>
<dbReference type="PROSITE" id="PS51755">
    <property type="entry name" value="OMPR_PHOB"/>
    <property type="match status" value="1"/>
</dbReference>
<evidence type="ECO:0000313" key="8">
    <source>
        <dbReference type="EMBL" id="GLT21848.1"/>
    </source>
</evidence>
<keyword evidence="9" id="KW-1185">Reference proteome</keyword>
<dbReference type="Gene3D" id="3.40.50.2300">
    <property type="match status" value="1"/>
</dbReference>
<dbReference type="InterPro" id="IPR011006">
    <property type="entry name" value="CheY-like_superfamily"/>
</dbReference>
<evidence type="ECO:0000256" key="4">
    <source>
        <dbReference type="PROSITE-ProRule" id="PRU00169"/>
    </source>
</evidence>
<dbReference type="Proteomes" id="UP001157167">
    <property type="component" value="Unassembled WGS sequence"/>
</dbReference>
<dbReference type="SMART" id="SM00862">
    <property type="entry name" value="Trans_reg_C"/>
    <property type="match status" value="1"/>
</dbReference>
<evidence type="ECO:0000259" key="6">
    <source>
        <dbReference type="PROSITE" id="PS50110"/>
    </source>
</evidence>
<dbReference type="InterPro" id="IPR016032">
    <property type="entry name" value="Sig_transdc_resp-reg_C-effctor"/>
</dbReference>
<sequence>MRLAMLSSDTACTHDIHSALEDAGHAVHTYDDAQHLLCDLGRESFDLLLIDGSAFAGGVPRYLRRILSVADHDVALILINCRDNETLLADAFAQGADDFIRSGVRPREIAVRVDAVLRRRHPALYRREARLSYRPYTFDIEARTVHLLDTEITLTDKEFDLAVFLFKNQGRVFSRGHLLEAIWRSQGSVLTRTVDTHISRIRKRMMINEENGFRLVSAYGTGYRLERLNDTWVSPLLTVSMGSGVEMIPTSHARPHASVN</sequence>
<organism evidence="8 9">
    <name type="scientific">Zoogloea oryzae</name>
    <dbReference type="NCBI Taxonomy" id="310767"/>
    <lineage>
        <taxon>Bacteria</taxon>
        <taxon>Pseudomonadati</taxon>
        <taxon>Pseudomonadota</taxon>
        <taxon>Betaproteobacteria</taxon>
        <taxon>Rhodocyclales</taxon>
        <taxon>Zoogloeaceae</taxon>
        <taxon>Zoogloea</taxon>
    </lineage>
</organism>
<dbReference type="SUPFAM" id="SSF52172">
    <property type="entry name" value="CheY-like"/>
    <property type="match status" value="1"/>
</dbReference>
<keyword evidence="3 5" id="KW-0238">DNA-binding</keyword>
<dbReference type="Pfam" id="PF00486">
    <property type="entry name" value="Trans_reg_C"/>
    <property type="match status" value="1"/>
</dbReference>
<dbReference type="CDD" id="cd00383">
    <property type="entry name" value="trans_reg_C"/>
    <property type="match status" value="1"/>
</dbReference>
<dbReference type="PROSITE" id="PS50110">
    <property type="entry name" value="RESPONSE_REGULATORY"/>
    <property type="match status" value="1"/>
</dbReference>
<keyword evidence="1 4" id="KW-0597">Phosphoprotein</keyword>
<name>A0ABQ6F8F8_9RHOO</name>
<comment type="caution">
    <text evidence="8">The sequence shown here is derived from an EMBL/GenBank/DDBJ whole genome shotgun (WGS) entry which is preliminary data.</text>
</comment>
<dbReference type="InterPro" id="IPR036388">
    <property type="entry name" value="WH-like_DNA-bd_sf"/>
</dbReference>
<feature type="domain" description="OmpR/PhoB-type" evidence="7">
    <location>
        <begin position="128"/>
        <end position="227"/>
    </location>
</feature>
<evidence type="ECO:0000256" key="3">
    <source>
        <dbReference type="ARBA" id="ARBA00023125"/>
    </source>
</evidence>
<keyword evidence="2" id="KW-0902">Two-component regulatory system</keyword>
<reference evidence="9" key="1">
    <citation type="journal article" date="2019" name="Int. J. Syst. Evol. Microbiol.">
        <title>The Global Catalogue of Microorganisms (GCM) 10K type strain sequencing project: providing services to taxonomists for standard genome sequencing and annotation.</title>
        <authorList>
            <consortium name="The Broad Institute Genomics Platform"/>
            <consortium name="The Broad Institute Genome Sequencing Center for Infectious Disease"/>
            <person name="Wu L."/>
            <person name="Ma J."/>
        </authorList>
    </citation>
    <scope>NUCLEOTIDE SEQUENCE [LARGE SCALE GENOMIC DNA]</scope>
    <source>
        <strain evidence="9">NBRC 102407</strain>
    </source>
</reference>
<feature type="modified residue" description="4-aspartylphosphate" evidence="4">
    <location>
        <position position="51"/>
    </location>
</feature>
<feature type="domain" description="Response regulatory" evidence="6">
    <location>
        <begin position="2"/>
        <end position="117"/>
    </location>
</feature>
<evidence type="ECO:0000259" key="7">
    <source>
        <dbReference type="PROSITE" id="PS51755"/>
    </source>
</evidence>
<dbReference type="PANTHER" id="PTHR48111:SF40">
    <property type="entry name" value="PHOSPHATE REGULON TRANSCRIPTIONAL REGULATORY PROTEIN PHOB"/>
    <property type="match status" value="1"/>
</dbReference>
<protein>
    <submittedName>
        <fullName evidence="8">DNA-binding response regulator</fullName>
    </submittedName>
</protein>
<dbReference type="SUPFAM" id="SSF46894">
    <property type="entry name" value="C-terminal effector domain of the bipartite response regulators"/>
    <property type="match status" value="1"/>
</dbReference>
<feature type="DNA-binding region" description="OmpR/PhoB-type" evidence="5">
    <location>
        <begin position="128"/>
        <end position="227"/>
    </location>
</feature>
<proteinExistence type="predicted"/>
<evidence type="ECO:0000256" key="1">
    <source>
        <dbReference type="ARBA" id="ARBA00022553"/>
    </source>
</evidence>
<dbReference type="InterPro" id="IPR001789">
    <property type="entry name" value="Sig_transdc_resp-reg_receiver"/>
</dbReference>
<evidence type="ECO:0000256" key="2">
    <source>
        <dbReference type="ARBA" id="ARBA00023012"/>
    </source>
</evidence>